<organism evidence="1 2">
    <name type="scientific">Acrocarpospora corrugata</name>
    <dbReference type="NCBI Taxonomy" id="35763"/>
    <lineage>
        <taxon>Bacteria</taxon>
        <taxon>Bacillati</taxon>
        <taxon>Actinomycetota</taxon>
        <taxon>Actinomycetes</taxon>
        <taxon>Streptosporangiales</taxon>
        <taxon>Streptosporangiaceae</taxon>
        <taxon>Acrocarpospora</taxon>
    </lineage>
</organism>
<protein>
    <recommendedName>
        <fullName evidence="3">Toxin RelE</fullName>
    </recommendedName>
</protein>
<dbReference type="Proteomes" id="UP000334990">
    <property type="component" value="Unassembled WGS sequence"/>
</dbReference>
<dbReference type="EMBL" id="BLAD01000081">
    <property type="protein sequence ID" value="GES04387.1"/>
    <property type="molecule type" value="Genomic_DNA"/>
</dbReference>
<reference evidence="1 2" key="1">
    <citation type="submission" date="2019-10" db="EMBL/GenBank/DDBJ databases">
        <title>Whole genome shotgun sequence of Acrocarpospora corrugata NBRC 13972.</title>
        <authorList>
            <person name="Ichikawa N."/>
            <person name="Kimura A."/>
            <person name="Kitahashi Y."/>
            <person name="Komaki H."/>
            <person name="Oguchi A."/>
        </authorList>
    </citation>
    <scope>NUCLEOTIDE SEQUENCE [LARGE SCALE GENOMIC DNA]</scope>
    <source>
        <strain evidence="1 2">NBRC 13972</strain>
    </source>
</reference>
<dbReference type="OrthoDB" id="3541030at2"/>
<evidence type="ECO:0000313" key="2">
    <source>
        <dbReference type="Proteomes" id="UP000334990"/>
    </source>
</evidence>
<evidence type="ECO:0008006" key="3">
    <source>
        <dbReference type="Google" id="ProtNLM"/>
    </source>
</evidence>
<name>A0A5M3W5Q3_9ACTN</name>
<dbReference type="AlphaFoldDB" id="A0A5M3W5Q3"/>
<comment type="caution">
    <text evidence="1">The sequence shown here is derived from an EMBL/GenBank/DDBJ whole genome shotgun (WGS) entry which is preliminary data.</text>
</comment>
<gene>
    <name evidence="1" type="ORF">Acor_64550</name>
</gene>
<evidence type="ECO:0000313" key="1">
    <source>
        <dbReference type="EMBL" id="GES04387.1"/>
    </source>
</evidence>
<proteinExistence type="predicted"/>
<keyword evidence="2" id="KW-1185">Reference proteome</keyword>
<accession>A0A5M3W5Q3</accession>
<dbReference type="RefSeq" id="WP_155340494.1">
    <property type="nucleotide sequence ID" value="NZ_BAAABN010000024.1"/>
</dbReference>
<sequence length="84" mass="9784">MYSVDLLEEAFDYLAALPAEARGAFLALWDLLELHPWSGDPANRQRPEVNMRTHPFGDRRQGLATYLILEDQRKVFVLRIVWVD</sequence>